<dbReference type="Proteomes" id="UP000240988">
    <property type="component" value="Unassembled WGS sequence"/>
</dbReference>
<dbReference type="EMBL" id="FUFA01000003">
    <property type="protein sequence ID" value="SPM33809.1"/>
    <property type="molecule type" value="Genomic_DNA"/>
</dbReference>
<keyword evidence="3" id="KW-1185">Reference proteome</keyword>
<evidence type="ECO:0000256" key="1">
    <source>
        <dbReference type="SAM" id="MobiDB-lite"/>
    </source>
</evidence>
<sequence>MPARPVPPPSRCWPGPVVRGVGGVGNIASSGVGLTSYTRPTSSFEPEMAGRPTGLRAGVLNAAEVRGPTATTGTGGSPMPMSPAGMLGHGKEGAADKDVARARVVVGADRGDEA</sequence>
<dbReference type="AlphaFoldDB" id="A0A2U3NQL3"/>
<evidence type="ECO:0000313" key="3">
    <source>
        <dbReference type="Proteomes" id="UP000240988"/>
    </source>
</evidence>
<gene>
    <name evidence="2" type="ORF">MRAB57_1613</name>
</gene>
<proteinExistence type="predicted"/>
<feature type="region of interest" description="Disordered" evidence="1">
    <location>
        <begin position="29"/>
        <end position="52"/>
    </location>
</feature>
<organism evidence="2 3">
    <name type="scientific">Mycobacterium rhizamassiliense</name>
    <dbReference type="NCBI Taxonomy" id="1841860"/>
    <lineage>
        <taxon>Bacteria</taxon>
        <taxon>Bacillati</taxon>
        <taxon>Actinomycetota</taxon>
        <taxon>Actinomycetes</taxon>
        <taxon>Mycobacteriales</taxon>
        <taxon>Mycobacteriaceae</taxon>
        <taxon>Mycobacterium</taxon>
    </lineage>
</organism>
<feature type="compositionally biased region" description="Polar residues" evidence="1">
    <location>
        <begin position="29"/>
        <end position="44"/>
    </location>
</feature>
<feature type="region of interest" description="Disordered" evidence="1">
    <location>
        <begin position="67"/>
        <end position="96"/>
    </location>
</feature>
<accession>A0A2U3NQL3</accession>
<dbReference type="STRING" id="1841860.GCA_900157375_01615"/>
<protein>
    <submittedName>
        <fullName evidence="2">PPE family protein</fullName>
    </submittedName>
</protein>
<name>A0A2U3NQL3_9MYCO</name>
<reference evidence="2 3" key="1">
    <citation type="submission" date="2017-01" db="EMBL/GenBank/DDBJ databases">
        <authorList>
            <consortium name="Urmite Genomes"/>
        </authorList>
    </citation>
    <scope>NUCLEOTIDE SEQUENCE [LARGE SCALE GENOMIC DNA]</scope>
    <source>
        <strain evidence="2 3">AB57</strain>
    </source>
</reference>
<feature type="compositionally biased region" description="Low complexity" evidence="1">
    <location>
        <begin position="67"/>
        <end position="86"/>
    </location>
</feature>
<evidence type="ECO:0000313" key="2">
    <source>
        <dbReference type="EMBL" id="SPM33809.1"/>
    </source>
</evidence>